<evidence type="ECO:0000313" key="3">
    <source>
        <dbReference type="Proteomes" id="UP001066276"/>
    </source>
</evidence>
<reference evidence="2" key="1">
    <citation type="journal article" date="2022" name="bioRxiv">
        <title>Sequencing and chromosome-scale assembly of the giantPleurodeles waltlgenome.</title>
        <authorList>
            <person name="Brown T."/>
            <person name="Elewa A."/>
            <person name="Iarovenko S."/>
            <person name="Subramanian E."/>
            <person name="Araus A.J."/>
            <person name="Petzold A."/>
            <person name="Susuki M."/>
            <person name="Suzuki K.-i.T."/>
            <person name="Hayashi T."/>
            <person name="Toyoda A."/>
            <person name="Oliveira C."/>
            <person name="Osipova E."/>
            <person name="Leigh N.D."/>
            <person name="Simon A."/>
            <person name="Yun M.H."/>
        </authorList>
    </citation>
    <scope>NUCLEOTIDE SEQUENCE</scope>
    <source>
        <strain evidence="2">20211129_DDA</strain>
        <tissue evidence="2">Liver</tissue>
    </source>
</reference>
<evidence type="ECO:0000256" key="1">
    <source>
        <dbReference type="SAM" id="MobiDB-lite"/>
    </source>
</evidence>
<dbReference type="EMBL" id="JANPWB010000002">
    <property type="protein sequence ID" value="KAJ1212015.1"/>
    <property type="molecule type" value="Genomic_DNA"/>
</dbReference>
<feature type="region of interest" description="Disordered" evidence="1">
    <location>
        <begin position="33"/>
        <end position="101"/>
    </location>
</feature>
<name>A0AAV7WD95_PLEWA</name>
<protein>
    <submittedName>
        <fullName evidence="2">Uncharacterized protein</fullName>
    </submittedName>
</protein>
<accession>A0AAV7WD95</accession>
<organism evidence="2 3">
    <name type="scientific">Pleurodeles waltl</name>
    <name type="common">Iberian ribbed newt</name>
    <dbReference type="NCBI Taxonomy" id="8319"/>
    <lineage>
        <taxon>Eukaryota</taxon>
        <taxon>Metazoa</taxon>
        <taxon>Chordata</taxon>
        <taxon>Craniata</taxon>
        <taxon>Vertebrata</taxon>
        <taxon>Euteleostomi</taxon>
        <taxon>Amphibia</taxon>
        <taxon>Batrachia</taxon>
        <taxon>Caudata</taxon>
        <taxon>Salamandroidea</taxon>
        <taxon>Salamandridae</taxon>
        <taxon>Pleurodelinae</taxon>
        <taxon>Pleurodeles</taxon>
    </lineage>
</organism>
<feature type="compositionally biased region" description="Basic residues" evidence="1">
    <location>
        <begin position="91"/>
        <end position="101"/>
    </location>
</feature>
<sequence length="101" mass="10607">MTPLHLRSGTVYDAPPQLQRLARGPELETCVAAKPSGRDTASSSVSAALLPGPPPPLATPGPVLCAPHHLTKPAELKVDSPAPCSYSQLGGRHRDRTRGRN</sequence>
<dbReference type="AlphaFoldDB" id="A0AAV7WD95"/>
<dbReference type="Proteomes" id="UP001066276">
    <property type="component" value="Chromosome 1_2"/>
</dbReference>
<evidence type="ECO:0000313" key="2">
    <source>
        <dbReference type="EMBL" id="KAJ1212015.1"/>
    </source>
</evidence>
<proteinExistence type="predicted"/>
<feature type="compositionally biased region" description="Low complexity" evidence="1">
    <location>
        <begin position="40"/>
        <end position="50"/>
    </location>
</feature>
<keyword evidence="3" id="KW-1185">Reference proteome</keyword>
<gene>
    <name evidence="2" type="ORF">NDU88_007361</name>
</gene>
<comment type="caution">
    <text evidence="2">The sequence shown here is derived from an EMBL/GenBank/DDBJ whole genome shotgun (WGS) entry which is preliminary data.</text>
</comment>